<evidence type="ECO:0000256" key="2">
    <source>
        <dbReference type="ARBA" id="ARBA00023015"/>
    </source>
</evidence>
<name>A0ABX3MMU6_9RHOB</name>
<evidence type="ECO:0000256" key="4">
    <source>
        <dbReference type="ARBA" id="ARBA00023163"/>
    </source>
</evidence>
<keyword evidence="3" id="KW-0238">DNA-binding</keyword>
<feature type="domain" description="HTH lysR-type" evidence="5">
    <location>
        <begin position="1"/>
        <end position="58"/>
    </location>
</feature>
<keyword evidence="2" id="KW-0805">Transcription regulation</keyword>
<proteinExistence type="inferred from homology"/>
<comment type="caution">
    <text evidence="6">The sequence shown here is derived from an EMBL/GenBank/DDBJ whole genome shotgun (WGS) entry which is preliminary data.</text>
</comment>
<dbReference type="Pfam" id="PF00126">
    <property type="entry name" value="HTH_1"/>
    <property type="match status" value="1"/>
</dbReference>
<evidence type="ECO:0000313" key="6">
    <source>
        <dbReference type="EMBL" id="OOY12866.1"/>
    </source>
</evidence>
<dbReference type="Gene3D" id="3.40.190.290">
    <property type="match status" value="1"/>
</dbReference>
<dbReference type="SUPFAM" id="SSF46785">
    <property type="entry name" value="Winged helix' DNA-binding domain"/>
    <property type="match status" value="1"/>
</dbReference>
<dbReference type="EMBL" id="MPZS01000001">
    <property type="protein sequence ID" value="OOY12866.1"/>
    <property type="molecule type" value="Genomic_DNA"/>
</dbReference>
<evidence type="ECO:0000256" key="3">
    <source>
        <dbReference type="ARBA" id="ARBA00023125"/>
    </source>
</evidence>
<comment type="similarity">
    <text evidence="1">Belongs to the LysR transcriptional regulatory family.</text>
</comment>
<reference evidence="6 7" key="1">
    <citation type="submission" date="2016-11" db="EMBL/GenBank/DDBJ databases">
        <title>A multilocus sequence analysis scheme for characterization of bacteria in the genus Thioclava.</title>
        <authorList>
            <person name="Liu Y."/>
            <person name="Shao Z."/>
        </authorList>
    </citation>
    <scope>NUCLEOTIDE SEQUENCE [LARGE SCALE GENOMIC DNA]</scope>
    <source>
        <strain evidence="6 7">11.10-0-13</strain>
    </source>
</reference>
<keyword evidence="4" id="KW-0804">Transcription</keyword>
<gene>
    <name evidence="6" type="ORF">BMG00_03330</name>
</gene>
<dbReference type="PRINTS" id="PR00039">
    <property type="entry name" value="HTHLYSR"/>
</dbReference>
<organism evidence="6 7">
    <name type="scientific">Thioclava marina</name>
    <dbReference type="NCBI Taxonomy" id="1915077"/>
    <lineage>
        <taxon>Bacteria</taxon>
        <taxon>Pseudomonadati</taxon>
        <taxon>Pseudomonadota</taxon>
        <taxon>Alphaproteobacteria</taxon>
        <taxon>Rhodobacterales</taxon>
        <taxon>Paracoccaceae</taxon>
        <taxon>Thioclava</taxon>
    </lineage>
</organism>
<dbReference type="RefSeq" id="WP_078528701.1">
    <property type="nucleotide sequence ID" value="NZ_JACIZB010000060.1"/>
</dbReference>
<dbReference type="SUPFAM" id="SSF53850">
    <property type="entry name" value="Periplasmic binding protein-like II"/>
    <property type="match status" value="1"/>
</dbReference>
<keyword evidence="7" id="KW-1185">Reference proteome</keyword>
<dbReference type="CDD" id="cd08420">
    <property type="entry name" value="PBP2_CysL_like"/>
    <property type="match status" value="1"/>
</dbReference>
<sequence length="297" mass="32011">MTPEQLRVFVTVAEMEHVTHAAHKLNMTQSTASAAIAALEGRHGVKLFDRIGRGIVLTEEGRAFLPEARAVLARIAEAEAMLAETRGLERGHIRMVASQTIAGYWLPPHIAAFRKARPGIAVTLEIGNTQEAAAKIREGALDLALVEGEIDDPKLERRRIGADELVLVSASPTPARLDPADLCAADWVLREEGSGTRSSAEAALAPHGLTVAQMRAPLVLPSNEAVLSAVEAGAGMTILSAHVVARSLRIGTLHRWPLALPPRPFYVLRHREHHVSHAARAFLDRLAQAHSARGQPD</sequence>
<dbReference type="Proteomes" id="UP000242224">
    <property type="component" value="Unassembled WGS sequence"/>
</dbReference>
<evidence type="ECO:0000313" key="7">
    <source>
        <dbReference type="Proteomes" id="UP000242224"/>
    </source>
</evidence>
<evidence type="ECO:0000256" key="1">
    <source>
        <dbReference type="ARBA" id="ARBA00009437"/>
    </source>
</evidence>
<evidence type="ECO:0000259" key="5">
    <source>
        <dbReference type="PROSITE" id="PS50931"/>
    </source>
</evidence>
<dbReference type="Pfam" id="PF03466">
    <property type="entry name" value="LysR_substrate"/>
    <property type="match status" value="1"/>
</dbReference>
<accession>A0ABX3MMU6</accession>
<dbReference type="Gene3D" id="1.10.10.10">
    <property type="entry name" value="Winged helix-like DNA-binding domain superfamily/Winged helix DNA-binding domain"/>
    <property type="match status" value="1"/>
</dbReference>
<dbReference type="InterPro" id="IPR036388">
    <property type="entry name" value="WH-like_DNA-bd_sf"/>
</dbReference>
<dbReference type="InterPro" id="IPR036390">
    <property type="entry name" value="WH_DNA-bd_sf"/>
</dbReference>
<dbReference type="InterPro" id="IPR005119">
    <property type="entry name" value="LysR_subst-bd"/>
</dbReference>
<dbReference type="PANTHER" id="PTHR30126:SF39">
    <property type="entry name" value="HTH-TYPE TRANSCRIPTIONAL REGULATOR CYSL"/>
    <property type="match status" value="1"/>
</dbReference>
<protein>
    <submittedName>
        <fullName evidence="6">LysR family transcriptional regulator</fullName>
    </submittedName>
</protein>
<dbReference type="InterPro" id="IPR000847">
    <property type="entry name" value="LysR_HTH_N"/>
</dbReference>
<dbReference type="PROSITE" id="PS50931">
    <property type="entry name" value="HTH_LYSR"/>
    <property type="match status" value="1"/>
</dbReference>
<dbReference type="PANTHER" id="PTHR30126">
    <property type="entry name" value="HTH-TYPE TRANSCRIPTIONAL REGULATOR"/>
    <property type="match status" value="1"/>
</dbReference>